<feature type="signal peptide" evidence="2">
    <location>
        <begin position="1"/>
        <end position="21"/>
    </location>
</feature>
<keyword evidence="4" id="KW-1185">Reference proteome</keyword>
<evidence type="ECO:0000313" key="4">
    <source>
        <dbReference type="Proteomes" id="UP000295122"/>
    </source>
</evidence>
<feature type="chain" id="PRO_5020180865" description="Porin" evidence="2">
    <location>
        <begin position="22"/>
        <end position="85"/>
    </location>
</feature>
<feature type="region of interest" description="Disordered" evidence="1">
    <location>
        <begin position="25"/>
        <end position="65"/>
    </location>
</feature>
<name>A0A4R7BQT5_9HYPH</name>
<organism evidence="3 4">
    <name type="scientific">Enterovirga rhinocerotis</name>
    <dbReference type="NCBI Taxonomy" id="1339210"/>
    <lineage>
        <taxon>Bacteria</taxon>
        <taxon>Pseudomonadati</taxon>
        <taxon>Pseudomonadota</taxon>
        <taxon>Alphaproteobacteria</taxon>
        <taxon>Hyphomicrobiales</taxon>
        <taxon>Methylobacteriaceae</taxon>
        <taxon>Enterovirga</taxon>
    </lineage>
</organism>
<evidence type="ECO:0000256" key="1">
    <source>
        <dbReference type="SAM" id="MobiDB-lite"/>
    </source>
</evidence>
<reference evidence="3 4" key="1">
    <citation type="submission" date="2019-03" db="EMBL/GenBank/DDBJ databases">
        <title>Genomic Encyclopedia of Type Strains, Phase IV (KMG-IV): sequencing the most valuable type-strain genomes for metagenomic binning, comparative biology and taxonomic classification.</title>
        <authorList>
            <person name="Goeker M."/>
        </authorList>
    </citation>
    <scope>NUCLEOTIDE SEQUENCE [LARGE SCALE GENOMIC DNA]</scope>
    <source>
        <strain evidence="3 4">DSM 25903</strain>
    </source>
</reference>
<keyword evidence="2" id="KW-0732">Signal</keyword>
<dbReference type="AlphaFoldDB" id="A0A4R7BQT5"/>
<evidence type="ECO:0000313" key="3">
    <source>
        <dbReference type="EMBL" id="TDR88034.1"/>
    </source>
</evidence>
<evidence type="ECO:0008006" key="5">
    <source>
        <dbReference type="Google" id="ProtNLM"/>
    </source>
</evidence>
<sequence length="85" mass="8984">MRRIASPLAFAVLVMALPALAAPCPAPGSRAKASRADCPPVPKKFEPYDPDGARASRGRGGFVDVGGGTEVRVGGRVRFDYDRTR</sequence>
<evidence type="ECO:0000256" key="2">
    <source>
        <dbReference type="SAM" id="SignalP"/>
    </source>
</evidence>
<gene>
    <name evidence="3" type="ORF">EV668_3899</name>
</gene>
<dbReference type="EMBL" id="SNZR01000015">
    <property type="protein sequence ID" value="TDR88034.1"/>
    <property type="molecule type" value="Genomic_DNA"/>
</dbReference>
<feature type="compositionally biased region" description="Basic and acidic residues" evidence="1">
    <location>
        <begin position="43"/>
        <end position="54"/>
    </location>
</feature>
<dbReference type="Proteomes" id="UP000295122">
    <property type="component" value="Unassembled WGS sequence"/>
</dbReference>
<protein>
    <recommendedName>
        <fullName evidence="5">Porin</fullName>
    </recommendedName>
</protein>
<comment type="caution">
    <text evidence="3">The sequence shown here is derived from an EMBL/GenBank/DDBJ whole genome shotgun (WGS) entry which is preliminary data.</text>
</comment>
<proteinExistence type="predicted"/>
<accession>A0A4R7BQT5</accession>
<dbReference type="RefSeq" id="WP_133773183.1">
    <property type="nucleotide sequence ID" value="NZ_SNZR01000015.1"/>
</dbReference>